<proteinExistence type="inferred from homology"/>
<evidence type="ECO:0000256" key="1">
    <source>
        <dbReference type="ARBA" id="ARBA00009437"/>
    </source>
</evidence>
<feature type="domain" description="HTH lysR-type" evidence="5">
    <location>
        <begin position="1"/>
        <end position="58"/>
    </location>
</feature>
<keyword evidence="2" id="KW-0805">Transcription regulation</keyword>
<dbReference type="SUPFAM" id="SSF53850">
    <property type="entry name" value="Periplasmic binding protein-like II"/>
    <property type="match status" value="1"/>
</dbReference>
<dbReference type="OrthoDB" id="9786526at2"/>
<evidence type="ECO:0000256" key="3">
    <source>
        <dbReference type="ARBA" id="ARBA00023125"/>
    </source>
</evidence>
<dbReference type="AlphaFoldDB" id="A0A511QCN4"/>
<organism evidence="6 7">
    <name type="scientific">Vibrio sagamiensis NBRC 104589</name>
    <dbReference type="NCBI Taxonomy" id="1219064"/>
    <lineage>
        <taxon>Bacteria</taxon>
        <taxon>Pseudomonadati</taxon>
        <taxon>Pseudomonadota</taxon>
        <taxon>Gammaproteobacteria</taxon>
        <taxon>Vibrionales</taxon>
        <taxon>Vibrionaceae</taxon>
        <taxon>Vibrio</taxon>
    </lineage>
</organism>
<evidence type="ECO:0000313" key="6">
    <source>
        <dbReference type="EMBL" id="GEM75058.1"/>
    </source>
</evidence>
<protein>
    <submittedName>
        <fullName evidence="6">LysR family transcriptional regulator</fullName>
    </submittedName>
</protein>
<dbReference type="Gene3D" id="3.40.190.10">
    <property type="entry name" value="Periplasmic binding protein-like II"/>
    <property type="match status" value="2"/>
</dbReference>
<keyword evidence="3" id="KW-0238">DNA-binding</keyword>
<dbReference type="GO" id="GO:0000976">
    <property type="term" value="F:transcription cis-regulatory region binding"/>
    <property type="evidence" value="ECO:0007669"/>
    <property type="project" value="TreeGrafter"/>
</dbReference>
<sequence length="298" mass="33202">MDTRFIESLIAVIEEGSIAGAARRQMLTPAAISQRIQALETEFKCQLFSRAGNTVQPTDNCLAILPKAQFILMEVQKLIEETQDTSLKGTLRVGANSTSLIAFIPSTLKAIRTLAPDANFHVVPGNSIDLYQDLQNGNLDAAIMVKPPMGIPKSLRYWILRSEPLVLIHSPSYQGDTRTILENAPYIRFDPTCWGGQVAEQYINHNKIKKQAIFDLDSLEAIAQLVSEGVGVSLVPEWAGLEQFGNKLSITHVDSKEFLTNMVLMTAYHPRQKKLLTLFIEQLSSLDSIYYSPKRKVI</sequence>
<evidence type="ECO:0000313" key="7">
    <source>
        <dbReference type="Proteomes" id="UP000321922"/>
    </source>
</evidence>
<dbReference type="InterPro" id="IPR036390">
    <property type="entry name" value="WH_DNA-bd_sf"/>
</dbReference>
<name>A0A511QCN4_9VIBR</name>
<keyword evidence="4" id="KW-0804">Transcription</keyword>
<dbReference type="Pfam" id="PF03466">
    <property type="entry name" value="LysR_substrate"/>
    <property type="match status" value="1"/>
</dbReference>
<dbReference type="InterPro" id="IPR005119">
    <property type="entry name" value="LysR_subst-bd"/>
</dbReference>
<comment type="caution">
    <text evidence="6">The sequence shown here is derived from an EMBL/GenBank/DDBJ whole genome shotgun (WGS) entry which is preliminary data.</text>
</comment>
<dbReference type="Pfam" id="PF00126">
    <property type="entry name" value="HTH_1"/>
    <property type="match status" value="1"/>
</dbReference>
<dbReference type="RefSeq" id="WP_039982148.1">
    <property type="nucleotide sequence ID" value="NZ_BAOJ01000095.1"/>
</dbReference>
<evidence type="ECO:0000256" key="4">
    <source>
        <dbReference type="ARBA" id="ARBA00023163"/>
    </source>
</evidence>
<reference evidence="6 7" key="1">
    <citation type="submission" date="2019-07" db="EMBL/GenBank/DDBJ databases">
        <title>Whole genome shotgun sequence of Vibrio sagamiensis NBRC 104589.</title>
        <authorList>
            <person name="Hosoyama A."/>
            <person name="Uohara A."/>
            <person name="Ohji S."/>
            <person name="Ichikawa N."/>
        </authorList>
    </citation>
    <scope>NUCLEOTIDE SEQUENCE [LARGE SCALE GENOMIC DNA]</scope>
    <source>
        <strain evidence="6 7">NBRC 104589</strain>
    </source>
</reference>
<dbReference type="PANTHER" id="PTHR30126">
    <property type="entry name" value="HTH-TYPE TRANSCRIPTIONAL REGULATOR"/>
    <property type="match status" value="1"/>
</dbReference>
<evidence type="ECO:0000256" key="2">
    <source>
        <dbReference type="ARBA" id="ARBA00023015"/>
    </source>
</evidence>
<dbReference type="SUPFAM" id="SSF46785">
    <property type="entry name" value="Winged helix' DNA-binding domain"/>
    <property type="match status" value="1"/>
</dbReference>
<dbReference type="InterPro" id="IPR000847">
    <property type="entry name" value="LysR_HTH_N"/>
</dbReference>
<evidence type="ECO:0000259" key="5">
    <source>
        <dbReference type="PROSITE" id="PS50931"/>
    </source>
</evidence>
<dbReference type="PROSITE" id="PS50931">
    <property type="entry name" value="HTH_LYSR"/>
    <property type="match status" value="1"/>
</dbReference>
<keyword evidence="7" id="KW-1185">Reference proteome</keyword>
<accession>A0A511QCN4</accession>
<dbReference type="PANTHER" id="PTHR30126:SF94">
    <property type="entry name" value="LYSR FAMILY TRANSCRIPTIONAL REGULATOR"/>
    <property type="match status" value="1"/>
</dbReference>
<dbReference type="EMBL" id="BJXJ01000009">
    <property type="protein sequence ID" value="GEM75058.1"/>
    <property type="molecule type" value="Genomic_DNA"/>
</dbReference>
<gene>
    <name evidence="6" type="ORF">VSA01S_11700</name>
</gene>
<comment type="similarity">
    <text evidence="1">Belongs to the LysR transcriptional regulatory family.</text>
</comment>
<dbReference type="Proteomes" id="UP000321922">
    <property type="component" value="Unassembled WGS sequence"/>
</dbReference>
<dbReference type="GO" id="GO:0003700">
    <property type="term" value="F:DNA-binding transcription factor activity"/>
    <property type="evidence" value="ECO:0007669"/>
    <property type="project" value="InterPro"/>
</dbReference>
<dbReference type="InterPro" id="IPR036388">
    <property type="entry name" value="WH-like_DNA-bd_sf"/>
</dbReference>
<dbReference type="Gene3D" id="1.10.10.10">
    <property type="entry name" value="Winged helix-like DNA-binding domain superfamily/Winged helix DNA-binding domain"/>
    <property type="match status" value="1"/>
</dbReference>